<dbReference type="EMBL" id="CP031052">
    <property type="protein sequence ID" value="QDZ25930.1"/>
    <property type="molecule type" value="Genomic_DNA"/>
</dbReference>
<sequence>MEKEMAALVKENARLREENARLREVAERYERSVTSPPLRRRSLASPSVATEDEVTCTQATDRTEGIPIPGVRYASPWQDYGPPSQLSPSPLILRSKKQEMMDNYLLESTLAKKHRARAEAKPKVQKHAMGKENCDDGGGEAFQARGEELELKGGARENVEVGAPKAMQARDPREIFRGQLFLISGFSATETDVLVDRILNHGGSVAEKLAEIEDSHEVVVVAKERKRTLKVLLGLTIGFPIVRRQWVEESIQSGFPVELKRSLLVYSSLSGASSNEGDKKGMFEGDAFVLCGSRDFLRGDFKLVLERGGATVSTLDCDAPKKRRKREKFELGASKPTAVIAEDLRSIQGLQGQHKVIDYKVLTRAMEAGNVSKLFRR</sequence>
<dbReference type="PANTHER" id="PTHR15321:SF3">
    <property type="entry name" value="TP53-BINDING PROTEIN 1"/>
    <property type="match status" value="1"/>
</dbReference>
<keyword evidence="4" id="KW-1185">Reference proteome</keyword>
<gene>
    <name evidence="3" type="ORF">A3770_19p84480</name>
</gene>
<organism evidence="3 4">
    <name type="scientific">Chloropicon primus</name>
    <dbReference type="NCBI Taxonomy" id="1764295"/>
    <lineage>
        <taxon>Eukaryota</taxon>
        <taxon>Viridiplantae</taxon>
        <taxon>Chlorophyta</taxon>
        <taxon>Chloropicophyceae</taxon>
        <taxon>Chloropicales</taxon>
        <taxon>Chloropicaceae</taxon>
        <taxon>Chloropicon</taxon>
    </lineage>
</organism>
<dbReference type="SMART" id="SM00292">
    <property type="entry name" value="BRCT"/>
    <property type="match status" value="1"/>
</dbReference>
<dbReference type="PROSITE" id="PS50172">
    <property type="entry name" value="BRCT"/>
    <property type="match status" value="1"/>
</dbReference>
<dbReference type="Proteomes" id="UP000316726">
    <property type="component" value="Chromosome 19"/>
</dbReference>
<dbReference type="SUPFAM" id="SSF52113">
    <property type="entry name" value="BRCT domain"/>
    <property type="match status" value="1"/>
</dbReference>
<dbReference type="InterPro" id="IPR047252">
    <property type="entry name" value="TP53BP1-like"/>
</dbReference>
<dbReference type="GO" id="GO:0045944">
    <property type="term" value="P:positive regulation of transcription by RNA polymerase II"/>
    <property type="evidence" value="ECO:0007669"/>
    <property type="project" value="TreeGrafter"/>
</dbReference>
<dbReference type="PANTHER" id="PTHR15321">
    <property type="entry name" value="TUMOR SUPPRESSOR P53-BINDING PROTEIN 1"/>
    <property type="match status" value="1"/>
</dbReference>
<dbReference type="GO" id="GO:0042393">
    <property type="term" value="F:histone binding"/>
    <property type="evidence" value="ECO:0007669"/>
    <property type="project" value="TreeGrafter"/>
</dbReference>
<dbReference type="GO" id="GO:0005634">
    <property type="term" value="C:nucleus"/>
    <property type="evidence" value="ECO:0007669"/>
    <property type="project" value="TreeGrafter"/>
</dbReference>
<dbReference type="Gene3D" id="3.40.50.10190">
    <property type="entry name" value="BRCT domain"/>
    <property type="match status" value="1"/>
</dbReference>
<proteinExistence type="predicted"/>
<dbReference type="InterPro" id="IPR001357">
    <property type="entry name" value="BRCT_dom"/>
</dbReference>
<protein>
    <recommendedName>
        <fullName evidence="2">BRCT domain-containing protein</fullName>
    </recommendedName>
</protein>
<evidence type="ECO:0000256" key="1">
    <source>
        <dbReference type="SAM" id="MobiDB-lite"/>
    </source>
</evidence>
<dbReference type="InterPro" id="IPR036420">
    <property type="entry name" value="BRCT_dom_sf"/>
</dbReference>
<dbReference type="Pfam" id="PF00533">
    <property type="entry name" value="BRCT"/>
    <property type="match status" value="1"/>
</dbReference>
<accession>A0A5B8N249</accession>
<evidence type="ECO:0000259" key="2">
    <source>
        <dbReference type="PROSITE" id="PS50172"/>
    </source>
</evidence>
<evidence type="ECO:0000313" key="4">
    <source>
        <dbReference type="Proteomes" id="UP000316726"/>
    </source>
</evidence>
<reference evidence="3 4" key="1">
    <citation type="submission" date="2018-07" db="EMBL/GenBank/DDBJ databases">
        <title>The complete nuclear genome of the prasinophyte Chloropicon primus (CCMP1205).</title>
        <authorList>
            <person name="Pombert J.-F."/>
            <person name="Otis C."/>
            <person name="Turmel M."/>
            <person name="Lemieux C."/>
        </authorList>
    </citation>
    <scope>NUCLEOTIDE SEQUENCE [LARGE SCALE GENOMIC DNA]</scope>
    <source>
        <strain evidence="3 4">CCMP1205</strain>
    </source>
</reference>
<dbReference type="OrthoDB" id="646980at2759"/>
<name>A0A5B8N249_9CHLO</name>
<feature type="domain" description="BRCT" evidence="2">
    <location>
        <begin position="171"/>
        <end position="264"/>
    </location>
</feature>
<evidence type="ECO:0000313" key="3">
    <source>
        <dbReference type="EMBL" id="QDZ25930.1"/>
    </source>
</evidence>
<feature type="region of interest" description="Disordered" evidence="1">
    <location>
        <begin position="29"/>
        <end position="68"/>
    </location>
</feature>
<dbReference type="GO" id="GO:0000077">
    <property type="term" value="P:DNA damage checkpoint signaling"/>
    <property type="evidence" value="ECO:0007669"/>
    <property type="project" value="TreeGrafter"/>
</dbReference>
<dbReference type="AlphaFoldDB" id="A0A5B8N249"/>